<evidence type="ECO:0000313" key="2">
    <source>
        <dbReference type="EMBL" id="KAF9061706.1"/>
    </source>
</evidence>
<keyword evidence="3" id="KW-1185">Reference proteome</keyword>
<evidence type="ECO:0000256" key="1">
    <source>
        <dbReference type="SAM" id="Phobius"/>
    </source>
</evidence>
<feature type="transmembrane region" description="Helical" evidence="1">
    <location>
        <begin position="87"/>
        <end position="109"/>
    </location>
</feature>
<dbReference type="EMBL" id="JADNRY010000193">
    <property type="protein sequence ID" value="KAF9061706.1"/>
    <property type="molecule type" value="Genomic_DNA"/>
</dbReference>
<keyword evidence="1" id="KW-0472">Membrane</keyword>
<feature type="transmembrane region" description="Helical" evidence="1">
    <location>
        <begin position="52"/>
        <end position="75"/>
    </location>
</feature>
<name>A0A9P5PE85_9AGAR</name>
<feature type="transmembrane region" description="Helical" evidence="1">
    <location>
        <begin position="12"/>
        <end position="31"/>
    </location>
</feature>
<organism evidence="2 3">
    <name type="scientific">Rhodocollybia butyracea</name>
    <dbReference type="NCBI Taxonomy" id="206335"/>
    <lineage>
        <taxon>Eukaryota</taxon>
        <taxon>Fungi</taxon>
        <taxon>Dikarya</taxon>
        <taxon>Basidiomycota</taxon>
        <taxon>Agaricomycotina</taxon>
        <taxon>Agaricomycetes</taxon>
        <taxon>Agaricomycetidae</taxon>
        <taxon>Agaricales</taxon>
        <taxon>Marasmiineae</taxon>
        <taxon>Omphalotaceae</taxon>
        <taxon>Rhodocollybia</taxon>
    </lineage>
</organism>
<dbReference type="OrthoDB" id="3060195at2759"/>
<keyword evidence="1" id="KW-0812">Transmembrane</keyword>
<gene>
    <name evidence="2" type="ORF">BDP27DRAFT_1428694</name>
</gene>
<reference evidence="2" key="1">
    <citation type="submission" date="2020-11" db="EMBL/GenBank/DDBJ databases">
        <authorList>
            <consortium name="DOE Joint Genome Institute"/>
            <person name="Ahrendt S."/>
            <person name="Riley R."/>
            <person name="Andreopoulos W."/>
            <person name="Labutti K."/>
            <person name="Pangilinan J."/>
            <person name="Ruiz-Duenas F.J."/>
            <person name="Barrasa J.M."/>
            <person name="Sanchez-Garcia M."/>
            <person name="Camarero S."/>
            <person name="Miyauchi S."/>
            <person name="Serrano A."/>
            <person name="Linde D."/>
            <person name="Babiker R."/>
            <person name="Drula E."/>
            <person name="Ayuso-Fernandez I."/>
            <person name="Pacheco R."/>
            <person name="Padilla G."/>
            <person name="Ferreira P."/>
            <person name="Barriuso J."/>
            <person name="Kellner H."/>
            <person name="Castanera R."/>
            <person name="Alfaro M."/>
            <person name="Ramirez L."/>
            <person name="Pisabarro A.G."/>
            <person name="Kuo A."/>
            <person name="Tritt A."/>
            <person name="Lipzen A."/>
            <person name="He G."/>
            <person name="Yan M."/>
            <person name="Ng V."/>
            <person name="Cullen D."/>
            <person name="Martin F."/>
            <person name="Rosso M.-N."/>
            <person name="Henrissat B."/>
            <person name="Hibbett D."/>
            <person name="Martinez A.T."/>
            <person name="Grigoriev I.V."/>
        </authorList>
    </citation>
    <scope>NUCLEOTIDE SEQUENCE</scope>
    <source>
        <strain evidence="2">AH 40177</strain>
    </source>
</reference>
<evidence type="ECO:0000313" key="3">
    <source>
        <dbReference type="Proteomes" id="UP000772434"/>
    </source>
</evidence>
<proteinExistence type="predicted"/>
<dbReference type="AlphaFoldDB" id="A0A9P5PE85"/>
<accession>A0A9P5PE85</accession>
<keyword evidence="1" id="KW-1133">Transmembrane helix</keyword>
<comment type="caution">
    <text evidence="2">The sequence shown here is derived from an EMBL/GenBank/DDBJ whole genome shotgun (WGS) entry which is preliminary data.</text>
</comment>
<protein>
    <submittedName>
        <fullName evidence="2">Uncharacterized protein</fullName>
    </submittedName>
</protein>
<sequence length="215" mass="24217">MNILLVERIAPFSQLTFESIIFILTLVRTVRHVMQSRKSGTHSIAEIVLHDGTLYFFIILISTSIGAALDLNLFFPLKAQTSLVEQQVLVIIVSFLSILPNILINRFVLNLWVFSNRAIQDYGLDPSDTTSPPLSRLDFAENQWLGNIGAPLDPDQWDEVDEPENQAENRLEQGGWELAVGPLTTLVPVIYDYDKGEPVSFVHMQREHGLSQSIT</sequence>
<dbReference type="Proteomes" id="UP000772434">
    <property type="component" value="Unassembled WGS sequence"/>
</dbReference>